<evidence type="ECO:0000256" key="1">
    <source>
        <dbReference type="ARBA" id="ARBA00004123"/>
    </source>
</evidence>
<keyword evidence="9" id="KW-0234">DNA repair</keyword>
<keyword evidence="5" id="KW-0378">Hydrolase</keyword>
<dbReference type="CDD" id="cd18033">
    <property type="entry name" value="DEXDc_FANCM"/>
    <property type="match status" value="1"/>
</dbReference>
<dbReference type="GO" id="GO:0005634">
    <property type="term" value="C:nucleus"/>
    <property type="evidence" value="ECO:0007669"/>
    <property type="project" value="UniProtKB-SubCell"/>
</dbReference>
<dbReference type="CDD" id="cd18801">
    <property type="entry name" value="SF2_C_FANCM_Hef"/>
    <property type="match status" value="1"/>
</dbReference>
<dbReference type="FunFam" id="3.40.50.300:FF:001992">
    <property type="entry name" value="ATP-dependent RNA helicase, putative"/>
    <property type="match status" value="1"/>
</dbReference>
<dbReference type="SUPFAM" id="SSF52540">
    <property type="entry name" value="P-loop containing nucleoside triphosphate hydrolases"/>
    <property type="match status" value="1"/>
</dbReference>
<evidence type="ECO:0000256" key="2">
    <source>
        <dbReference type="ARBA" id="ARBA00009889"/>
    </source>
</evidence>
<feature type="region of interest" description="Disordered" evidence="11">
    <location>
        <begin position="1090"/>
        <end position="1119"/>
    </location>
</feature>
<dbReference type="PROSITE" id="PS51194">
    <property type="entry name" value="HELICASE_CTER"/>
    <property type="match status" value="1"/>
</dbReference>
<dbReference type="InterPro" id="IPR044749">
    <property type="entry name" value="FANCM_DEXDc"/>
</dbReference>
<sequence>MADAPIQIIDNDDGEFDWEEAVQQIEVACRNTLPSISCNPPPPPPALWRETKFSNKCHKTCRQSTLEKFVTCNGSSKSLSEMQIDKGRDEESRIEAKERVLYVGIDPEAAKTWIYPANVPCRDYQLTITKTALFSNTLVALPTGLGKTLIAAVVMYNYFRWFPEGKIVFAAPSRPLVMQQIEACHNIVGIPQEWTIDMTGQTSPTKRALLWKSKRVFFVTPQVLEKDIQSGICLVKYLVCLVIDEAHRAMGNYSYCMAVRKLMAVPVQLRILALTATPGSKHQTIQHVIDNLHISILEYRSESDHDVSPYVHDRKIELLEVPMGQNAIAVNNLLLDVIRPIAARLCTMGLLQNRDFQTLSPYDLLNSRDQFRQAPPQELSHLKYGEVEGYFGVLITLYHIRKLLSSHGIRPAYEMLEEKLKQGSFARLMSRNEVIQKAKLIMQENLSHGALSPKFSKMIEILVDHFRTNNPQNSRVIIFSNFRGSVRDIMEALSHVGDSIKAAQFVGQSSGKTTKGQTQKVQQAVLEKFRSGGYNVIVATSIGEEGLDIMEVDLVICFDANISPLRMIQRMGRTGRKHDGRVDILPSNIHWTLLVLACEGTELKGYMRKQATSKAVRKQMRNGGMNSFTFHSSPRMVPHIYKPELQCLELSIKQFVPRGRKVKDGCIDAPKVIEKLADAEAVLLAKYFEAEENAWKPSLIAFPRFQELPSTVHRVMHSSRTGFLIDVLQFLKVGSSEQHIKSRKESPDSINSADVEKKIPNTVSIPMSEEKCSMLDCPDEVLTSACIENKKSNLPLEALPLHSYLFGSEVASVDSHGRVLVAQVNFVAALGASNRDRCKSTDAGHRSEFCADARTAEMLETADNDENILQRPLSEEKHPCQRIDCGGSPNNLVHRSPMLHAECNDDIELSPRLTSFIRRGCVPESPLNNIGLSNGEGRDQMSVAEPTLLTKLCAERLTSTSGFDQKEANATNDPHLSDVGNSPVKAKALTPVHKAAKIAFKTGNIPNPFAGLEIQTTLGNLSNDSYGKDWHMGLAEKSETVEVTCKFKRLRKIGDSVKGKLSVAVPNLIKPRKGNREQFKDVRNLIEEEAEVSSEVEVSDDEVDEQDDDDSYEDSFIDDKVDPTAANSQAEDGKIDMMAIYRRSLLSQSPIIRRQDCSSFLSPESAASMIRTTGSGSCSRRAASSPHTPQDHSESAEISVERNSLSSRFSKGVTSTSGRILENTDTIESRKRKFSRGIRSVSAINLDNEFMLDSTAAGGVSPVLDQADLNGDLLSDDQFYEGLDFDELESQAAKLLNQKAEPFVQKERISDLAPEKNSVPSCPSFDLGIP</sequence>
<comment type="subcellular location">
    <subcellularLocation>
        <location evidence="1">Nucleus</location>
    </subcellularLocation>
</comment>
<feature type="compositionally biased region" description="Low complexity" evidence="11">
    <location>
        <begin position="1174"/>
        <end position="1185"/>
    </location>
</feature>
<accession>A0AAD3T4B6</accession>
<keyword evidence="15" id="KW-1185">Reference proteome</keyword>
<evidence type="ECO:0000256" key="6">
    <source>
        <dbReference type="ARBA" id="ARBA00022806"/>
    </source>
</evidence>
<reference evidence="14" key="1">
    <citation type="submission" date="2023-05" db="EMBL/GenBank/DDBJ databases">
        <title>Nepenthes gracilis genome sequencing.</title>
        <authorList>
            <person name="Fukushima K."/>
        </authorList>
    </citation>
    <scope>NUCLEOTIDE SEQUENCE</scope>
    <source>
        <strain evidence="14">SING2019-196</strain>
    </source>
</reference>
<evidence type="ECO:0008006" key="16">
    <source>
        <dbReference type="Google" id="ProtNLM"/>
    </source>
</evidence>
<comment type="similarity">
    <text evidence="2">Belongs to the DEAD box helicase family. DEAH subfamily. FANCM sub-subfamily.</text>
</comment>
<dbReference type="GO" id="GO:0016787">
    <property type="term" value="F:hydrolase activity"/>
    <property type="evidence" value="ECO:0007669"/>
    <property type="project" value="UniProtKB-KW"/>
</dbReference>
<evidence type="ECO:0000256" key="10">
    <source>
        <dbReference type="ARBA" id="ARBA00023242"/>
    </source>
</evidence>
<keyword evidence="8" id="KW-0238">DNA-binding</keyword>
<feature type="domain" description="Helicase ATP-binding" evidence="12">
    <location>
        <begin position="128"/>
        <end position="296"/>
    </location>
</feature>
<dbReference type="PANTHER" id="PTHR14025:SF20">
    <property type="entry name" value="FANCONI ANEMIA GROUP M PROTEIN"/>
    <property type="match status" value="1"/>
</dbReference>
<dbReference type="GO" id="GO:0000400">
    <property type="term" value="F:four-way junction DNA binding"/>
    <property type="evidence" value="ECO:0007669"/>
    <property type="project" value="TreeGrafter"/>
</dbReference>
<dbReference type="GO" id="GO:0043138">
    <property type="term" value="F:3'-5' DNA helicase activity"/>
    <property type="evidence" value="ECO:0007669"/>
    <property type="project" value="InterPro"/>
</dbReference>
<dbReference type="GO" id="GO:0009378">
    <property type="term" value="F:four-way junction helicase activity"/>
    <property type="evidence" value="ECO:0007669"/>
    <property type="project" value="TreeGrafter"/>
</dbReference>
<dbReference type="InterPro" id="IPR039686">
    <property type="entry name" value="FANCM/Mph1-like_ID"/>
</dbReference>
<keyword evidence="7" id="KW-0067">ATP-binding</keyword>
<dbReference type="InterPro" id="IPR001650">
    <property type="entry name" value="Helicase_C-like"/>
</dbReference>
<feature type="region of interest" description="Disordered" evidence="11">
    <location>
        <begin position="1311"/>
        <end position="1330"/>
    </location>
</feature>
<dbReference type="PROSITE" id="PS51192">
    <property type="entry name" value="HELICASE_ATP_BIND_1"/>
    <property type="match status" value="1"/>
</dbReference>
<evidence type="ECO:0000256" key="11">
    <source>
        <dbReference type="SAM" id="MobiDB-lite"/>
    </source>
</evidence>
<dbReference type="Proteomes" id="UP001279734">
    <property type="component" value="Unassembled WGS sequence"/>
</dbReference>
<evidence type="ECO:0000256" key="8">
    <source>
        <dbReference type="ARBA" id="ARBA00023125"/>
    </source>
</evidence>
<dbReference type="FunFam" id="3.40.50.300:FF:000861">
    <property type="entry name" value="Fanconi anemia, complementation group M"/>
    <property type="match status" value="1"/>
</dbReference>
<dbReference type="InterPro" id="IPR011545">
    <property type="entry name" value="DEAD/DEAH_box_helicase_dom"/>
</dbReference>
<evidence type="ECO:0000256" key="9">
    <source>
        <dbReference type="ARBA" id="ARBA00023204"/>
    </source>
</evidence>
<dbReference type="Pfam" id="PF00271">
    <property type="entry name" value="Helicase_C"/>
    <property type="match status" value="1"/>
</dbReference>
<feature type="compositionally biased region" description="Acidic residues" evidence="11">
    <location>
        <begin position="1090"/>
        <end position="1116"/>
    </location>
</feature>
<dbReference type="SMART" id="SM00490">
    <property type="entry name" value="HELICc"/>
    <property type="match status" value="1"/>
</dbReference>
<feature type="compositionally biased region" description="Polar residues" evidence="11">
    <location>
        <begin position="1201"/>
        <end position="1211"/>
    </location>
</feature>
<evidence type="ECO:0000259" key="12">
    <source>
        <dbReference type="PROSITE" id="PS51192"/>
    </source>
</evidence>
<keyword evidence="10" id="KW-0539">Nucleus</keyword>
<dbReference type="InterPro" id="IPR014001">
    <property type="entry name" value="Helicase_ATP-bd"/>
</dbReference>
<proteinExistence type="inferred from homology"/>
<evidence type="ECO:0000256" key="3">
    <source>
        <dbReference type="ARBA" id="ARBA00022741"/>
    </source>
</evidence>
<dbReference type="EMBL" id="BSYO01000024">
    <property type="protein sequence ID" value="GMH22406.1"/>
    <property type="molecule type" value="Genomic_DNA"/>
</dbReference>
<protein>
    <recommendedName>
        <fullName evidence="16">DEAD-box ATP-dependent RNA helicase FANCM</fullName>
    </recommendedName>
</protein>
<dbReference type="CDD" id="cd12091">
    <property type="entry name" value="FANCM_ID"/>
    <property type="match status" value="1"/>
</dbReference>
<evidence type="ECO:0000313" key="14">
    <source>
        <dbReference type="EMBL" id="GMH22406.1"/>
    </source>
</evidence>
<dbReference type="Pfam" id="PF00270">
    <property type="entry name" value="DEAD"/>
    <property type="match status" value="1"/>
</dbReference>
<name>A0AAD3T4B6_NEPGR</name>
<dbReference type="SMART" id="SM00487">
    <property type="entry name" value="DEXDc"/>
    <property type="match status" value="1"/>
</dbReference>
<comment type="caution">
    <text evidence="14">The sequence shown here is derived from an EMBL/GenBank/DDBJ whole genome shotgun (WGS) entry which is preliminary data.</text>
</comment>
<organism evidence="14 15">
    <name type="scientific">Nepenthes gracilis</name>
    <name type="common">Slender pitcher plant</name>
    <dbReference type="NCBI Taxonomy" id="150966"/>
    <lineage>
        <taxon>Eukaryota</taxon>
        <taxon>Viridiplantae</taxon>
        <taxon>Streptophyta</taxon>
        <taxon>Embryophyta</taxon>
        <taxon>Tracheophyta</taxon>
        <taxon>Spermatophyta</taxon>
        <taxon>Magnoliopsida</taxon>
        <taxon>eudicotyledons</taxon>
        <taxon>Gunneridae</taxon>
        <taxon>Pentapetalae</taxon>
        <taxon>Caryophyllales</taxon>
        <taxon>Nepenthaceae</taxon>
        <taxon>Nepenthes</taxon>
    </lineage>
</organism>
<feature type="domain" description="Helicase C-terminal" evidence="13">
    <location>
        <begin position="458"/>
        <end position="611"/>
    </location>
</feature>
<dbReference type="Gene3D" id="1.20.1320.20">
    <property type="entry name" value="hef helicase domain"/>
    <property type="match status" value="1"/>
</dbReference>
<dbReference type="Gene3D" id="3.40.50.300">
    <property type="entry name" value="P-loop containing nucleotide triphosphate hydrolases"/>
    <property type="match status" value="2"/>
</dbReference>
<evidence type="ECO:0000259" key="13">
    <source>
        <dbReference type="PROSITE" id="PS51194"/>
    </source>
</evidence>
<dbReference type="GO" id="GO:0045003">
    <property type="term" value="P:double-strand break repair via synthesis-dependent strand annealing"/>
    <property type="evidence" value="ECO:0007669"/>
    <property type="project" value="TreeGrafter"/>
</dbReference>
<keyword evidence="6" id="KW-0347">Helicase</keyword>
<gene>
    <name evidence="14" type="ORF">Nepgr_024249</name>
</gene>
<keyword evidence="3" id="KW-0547">Nucleotide-binding</keyword>
<evidence type="ECO:0000256" key="5">
    <source>
        <dbReference type="ARBA" id="ARBA00022801"/>
    </source>
</evidence>
<dbReference type="PANTHER" id="PTHR14025">
    <property type="entry name" value="FANCONI ANEMIA GROUP M FANCM FAMILY MEMBER"/>
    <property type="match status" value="1"/>
</dbReference>
<dbReference type="GO" id="GO:0036297">
    <property type="term" value="P:interstrand cross-link repair"/>
    <property type="evidence" value="ECO:0007669"/>
    <property type="project" value="TreeGrafter"/>
</dbReference>
<evidence type="ECO:0000256" key="7">
    <source>
        <dbReference type="ARBA" id="ARBA00022840"/>
    </source>
</evidence>
<dbReference type="GO" id="GO:0005524">
    <property type="term" value="F:ATP binding"/>
    <property type="evidence" value="ECO:0007669"/>
    <property type="project" value="UniProtKB-KW"/>
</dbReference>
<dbReference type="InterPro" id="IPR027417">
    <property type="entry name" value="P-loop_NTPase"/>
</dbReference>
<evidence type="ECO:0000256" key="4">
    <source>
        <dbReference type="ARBA" id="ARBA00022763"/>
    </source>
</evidence>
<feature type="region of interest" description="Disordered" evidence="11">
    <location>
        <begin position="1170"/>
        <end position="1211"/>
    </location>
</feature>
<evidence type="ECO:0000313" key="15">
    <source>
        <dbReference type="Proteomes" id="UP001279734"/>
    </source>
</evidence>
<keyword evidence="4" id="KW-0227">DNA damage</keyword>